<keyword evidence="1" id="KW-1133">Transmembrane helix</keyword>
<gene>
    <name evidence="2" type="ORF">BECKTC1821F_GA0114240_10649</name>
</gene>
<name>A0A451A756_9GAMM</name>
<dbReference type="EMBL" id="CAADFW010000064">
    <property type="protein sequence ID" value="VFK61867.1"/>
    <property type="molecule type" value="Genomic_DNA"/>
</dbReference>
<keyword evidence="1" id="KW-0472">Membrane</keyword>
<feature type="transmembrane region" description="Helical" evidence="1">
    <location>
        <begin position="6"/>
        <end position="25"/>
    </location>
</feature>
<dbReference type="AlphaFoldDB" id="A0A451A756"/>
<evidence type="ECO:0000313" key="2">
    <source>
        <dbReference type="EMBL" id="VFK61867.1"/>
    </source>
</evidence>
<proteinExistence type="predicted"/>
<accession>A0A451A756</accession>
<evidence type="ECO:0000256" key="1">
    <source>
        <dbReference type="SAM" id="Phobius"/>
    </source>
</evidence>
<protein>
    <submittedName>
        <fullName evidence="2">Uncharacterized protein</fullName>
    </submittedName>
</protein>
<feature type="transmembrane region" description="Helical" evidence="1">
    <location>
        <begin position="37"/>
        <end position="54"/>
    </location>
</feature>
<keyword evidence="1" id="KW-0812">Transmembrane</keyword>
<organism evidence="2">
    <name type="scientific">Candidatus Kentrum sp. TC</name>
    <dbReference type="NCBI Taxonomy" id="2126339"/>
    <lineage>
        <taxon>Bacteria</taxon>
        <taxon>Pseudomonadati</taxon>
        <taxon>Pseudomonadota</taxon>
        <taxon>Gammaproteobacteria</taxon>
        <taxon>Candidatus Kentrum</taxon>
    </lineage>
</organism>
<reference evidence="2" key="1">
    <citation type="submission" date="2019-02" db="EMBL/GenBank/DDBJ databases">
        <authorList>
            <person name="Gruber-Vodicka R. H."/>
            <person name="Seah K. B. B."/>
        </authorList>
    </citation>
    <scope>NUCLEOTIDE SEQUENCE</scope>
    <source>
        <strain evidence="2">BECK_BZ126</strain>
    </source>
</reference>
<sequence length="74" mass="8395">MGMDLTALGIILGIIGSAIFIFLEYRRRHHIDIRNNIGNIILIFFSVAAIPYPMEIAIERGVICHRPSLVFKSR</sequence>